<feature type="compositionally biased region" description="Basic and acidic residues" evidence="1">
    <location>
        <begin position="22"/>
        <end position="33"/>
    </location>
</feature>
<organism evidence="2 3">
    <name type="scientific">Solanum stoloniferum</name>
    <dbReference type="NCBI Taxonomy" id="62892"/>
    <lineage>
        <taxon>Eukaryota</taxon>
        <taxon>Viridiplantae</taxon>
        <taxon>Streptophyta</taxon>
        <taxon>Embryophyta</taxon>
        <taxon>Tracheophyta</taxon>
        <taxon>Spermatophyta</taxon>
        <taxon>Magnoliopsida</taxon>
        <taxon>eudicotyledons</taxon>
        <taxon>Gunneridae</taxon>
        <taxon>Pentapetalae</taxon>
        <taxon>asterids</taxon>
        <taxon>lamiids</taxon>
        <taxon>Solanales</taxon>
        <taxon>Solanaceae</taxon>
        <taxon>Solanoideae</taxon>
        <taxon>Solaneae</taxon>
        <taxon>Solanum</taxon>
    </lineage>
</organism>
<accession>A0ABD2SK84</accession>
<comment type="caution">
    <text evidence="2">The sequence shown here is derived from an EMBL/GenBank/DDBJ whole genome shotgun (WGS) entry which is preliminary data.</text>
</comment>
<dbReference type="EMBL" id="JBJKTR010000014">
    <property type="protein sequence ID" value="KAL3344269.1"/>
    <property type="molecule type" value="Genomic_DNA"/>
</dbReference>
<proteinExistence type="predicted"/>
<dbReference type="AlphaFoldDB" id="A0ABD2SK84"/>
<protein>
    <submittedName>
        <fullName evidence="2">Uncharacterized protein</fullName>
    </submittedName>
</protein>
<feature type="compositionally biased region" description="Acidic residues" evidence="1">
    <location>
        <begin position="1"/>
        <end position="11"/>
    </location>
</feature>
<name>A0ABD2SK84_9SOLN</name>
<feature type="region of interest" description="Disordered" evidence="1">
    <location>
        <begin position="1"/>
        <end position="33"/>
    </location>
</feature>
<evidence type="ECO:0000256" key="1">
    <source>
        <dbReference type="SAM" id="MobiDB-lite"/>
    </source>
</evidence>
<reference evidence="2 3" key="1">
    <citation type="submission" date="2024-05" db="EMBL/GenBank/DDBJ databases">
        <title>De novo assembly of an allotetraploid wild potato.</title>
        <authorList>
            <person name="Hosaka A.J."/>
        </authorList>
    </citation>
    <scope>NUCLEOTIDE SEQUENCE [LARGE SCALE GENOMIC DNA]</scope>
    <source>
        <tissue evidence="2">Young leaves</tissue>
    </source>
</reference>
<gene>
    <name evidence="2" type="ORF">AABB24_023616</name>
</gene>
<keyword evidence="3" id="KW-1185">Reference proteome</keyword>
<evidence type="ECO:0000313" key="3">
    <source>
        <dbReference type="Proteomes" id="UP001627284"/>
    </source>
</evidence>
<sequence>MTSLMDEDSSDGIERLNPPVPPDKKFEELSNTRTTEAKEVVPVSFKDILAAPFSKEGDMGIHQAADMLIDEHIPSMGSSSVMVTTNKLAEGISLLIVEK</sequence>
<dbReference type="Proteomes" id="UP001627284">
    <property type="component" value="Unassembled WGS sequence"/>
</dbReference>
<evidence type="ECO:0000313" key="2">
    <source>
        <dbReference type="EMBL" id="KAL3344269.1"/>
    </source>
</evidence>